<evidence type="ECO:0000313" key="2">
    <source>
        <dbReference type="Proteomes" id="UP000254863"/>
    </source>
</evidence>
<dbReference type="Proteomes" id="UP000254863">
    <property type="component" value="Unassembled WGS sequence"/>
</dbReference>
<proteinExistence type="predicted"/>
<gene>
    <name evidence="1" type="ORF">NCTC11685_03334</name>
</gene>
<sequence length="83" mass="9514">MQEIDRAGINLHQHILGHQLIQIVAGGVSLHRKTPGQVAGGEDLAQVIRIKKIGLILQKSQQFRFTHRIPLFTFQRLMMREIH</sequence>
<protein>
    <submittedName>
        <fullName evidence="1">Uncharacterized protein</fullName>
    </submittedName>
</protein>
<name>A0A7H4N8D0_9ENTR</name>
<dbReference type="EMBL" id="UGMS01000001">
    <property type="protein sequence ID" value="STV83181.1"/>
    <property type="molecule type" value="Genomic_DNA"/>
</dbReference>
<accession>A0A7H4N8D0</accession>
<dbReference type="AlphaFoldDB" id="A0A7H4N8D0"/>
<reference evidence="1 2" key="1">
    <citation type="submission" date="2018-06" db="EMBL/GenBank/DDBJ databases">
        <authorList>
            <consortium name="Pathogen Informatics"/>
            <person name="Doyle S."/>
        </authorList>
    </citation>
    <scope>NUCLEOTIDE SEQUENCE [LARGE SCALE GENOMIC DNA]</scope>
    <source>
        <strain evidence="1 2">NCTC11685</strain>
    </source>
</reference>
<evidence type="ECO:0000313" key="1">
    <source>
        <dbReference type="EMBL" id="STV83181.1"/>
    </source>
</evidence>
<organism evidence="1 2">
    <name type="scientific">Klebsiella michiganensis</name>
    <dbReference type="NCBI Taxonomy" id="1134687"/>
    <lineage>
        <taxon>Bacteria</taxon>
        <taxon>Pseudomonadati</taxon>
        <taxon>Pseudomonadota</taxon>
        <taxon>Gammaproteobacteria</taxon>
        <taxon>Enterobacterales</taxon>
        <taxon>Enterobacteriaceae</taxon>
        <taxon>Klebsiella/Raoultella group</taxon>
        <taxon>Klebsiella</taxon>
    </lineage>
</organism>
<comment type="caution">
    <text evidence="1">The sequence shown here is derived from an EMBL/GenBank/DDBJ whole genome shotgun (WGS) entry which is preliminary data.</text>
</comment>